<dbReference type="AlphaFoldDB" id="A0A1I7H2E7"/>
<evidence type="ECO:0000259" key="2">
    <source>
        <dbReference type="PROSITE" id="PS50206"/>
    </source>
</evidence>
<dbReference type="CDD" id="cd00158">
    <property type="entry name" value="RHOD"/>
    <property type="match status" value="2"/>
</dbReference>
<dbReference type="Pfam" id="PF00581">
    <property type="entry name" value="Rhodanese"/>
    <property type="match status" value="2"/>
</dbReference>
<dbReference type="InterPro" id="IPR008964">
    <property type="entry name" value="Invasin/intimin_cell_adhesion"/>
</dbReference>
<dbReference type="SUPFAM" id="SSF52821">
    <property type="entry name" value="Rhodanese/Cell cycle control phosphatase"/>
    <property type="match status" value="2"/>
</dbReference>
<feature type="chain" id="PRO_5011768589" evidence="1">
    <location>
        <begin position="32"/>
        <end position="411"/>
    </location>
</feature>
<dbReference type="SUPFAM" id="SSF49373">
    <property type="entry name" value="Invasin/intimin cell-adhesion fragments"/>
    <property type="match status" value="1"/>
</dbReference>
<dbReference type="InterPro" id="IPR003343">
    <property type="entry name" value="Big_2"/>
</dbReference>
<dbReference type="PROSITE" id="PS50206">
    <property type="entry name" value="RHODANESE_3"/>
    <property type="match status" value="2"/>
</dbReference>
<evidence type="ECO:0000313" key="3">
    <source>
        <dbReference type="EMBL" id="SFU54863.1"/>
    </source>
</evidence>
<dbReference type="SMART" id="SM00450">
    <property type="entry name" value="RHOD"/>
    <property type="match status" value="2"/>
</dbReference>
<feature type="signal peptide" evidence="1">
    <location>
        <begin position="1"/>
        <end position="31"/>
    </location>
</feature>
<accession>A0A1I7H2E7</accession>
<organism evidence="3 4">
    <name type="scientific">Eubacterium pyruvativorans</name>
    <dbReference type="NCBI Taxonomy" id="155865"/>
    <lineage>
        <taxon>Bacteria</taxon>
        <taxon>Bacillati</taxon>
        <taxon>Bacillota</taxon>
        <taxon>Clostridia</taxon>
        <taxon>Eubacteriales</taxon>
        <taxon>Eubacteriaceae</taxon>
        <taxon>Eubacterium</taxon>
    </lineage>
</organism>
<gene>
    <name evidence="3" type="ORF">SAMN05216508_11134</name>
</gene>
<name>A0A1I7H2E7_9FIRM</name>
<protein>
    <submittedName>
        <fullName evidence="3">3-mercaptopyruvate sulfurtransferase SseA, contains two rhodanese domains</fullName>
    </submittedName>
</protein>
<dbReference type="InterPro" id="IPR001763">
    <property type="entry name" value="Rhodanese-like_dom"/>
</dbReference>
<sequence>MTKTNTTLRRAAVLALSLLLTVTFLAPGAYAAKKLTVKPTKVTLKVGEKKKLTANQKAKWSVSKKDAKIVKLSKKSGKATVVTAKKAGKAVVRAKAGKSVKKITVNVKAAQPAALKAEQKFASVLNGKTIQLKVNRTDVTWTSADPTIATVSSKGVVTGVAKDKGTTITVATKDGKQSVKIAVRSGMNGISAAETNEINNNGYTQKGYKVLDVRDAAKYAKAHIPASVNTDMVNNQDAASQKKAVGTAVKGDDPATKYILACNSGNSLAQKAHDALIALGVSEDRILNLAGGYLNEDLVVNNYISASDFKAAPAGYQVIDCRKAADFAKNSIEGAVNADMDAAVSSSNPLAETAAANMKNAISGKAKDTKYVLLCYSGNRYANAGAANLRALGVSNDQIFVLTGGAKAYGL</sequence>
<dbReference type="RefSeq" id="WP_090471173.1">
    <property type="nucleotide sequence ID" value="NZ_FOWF01000012.1"/>
</dbReference>
<dbReference type="PANTHER" id="PTHR43031:SF1">
    <property type="entry name" value="PYRIDINE NUCLEOTIDE-DISULPHIDE OXIDOREDUCTASE"/>
    <property type="match status" value="1"/>
</dbReference>
<evidence type="ECO:0000256" key="1">
    <source>
        <dbReference type="SAM" id="SignalP"/>
    </source>
</evidence>
<dbReference type="Gene3D" id="2.60.40.1080">
    <property type="match status" value="2"/>
</dbReference>
<dbReference type="InterPro" id="IPR036873">
    <property type="entry name" value="Rhodanese-like_dom_sf"/>
</dbReference>
<dbReference type="Pfam" id="PF02368">
    <property type="entry name" value="Big_2"/>
    <property type="match status" value="1"/>
</dbReference>
<dbReference type="STRING" id="155865.SAMN05216515_11234"/>
<evidence type="ECO:0000313" key="4">
    <source>
        <dbReference type="Proteomes" id="UP000198817"/>
    </source>
</evidence>
<dbReference type="InterPro" id="IPR050229">
    <property type="entry name" value="GlpE_sulfurtransferase"/>
</dbReference>
<dbReference type="PANTHER" id="PTHR43031">
    <property type="entry name" value="FAD-DEPENDENT OXIDOREDUCTASE"/>
    <property type="match status" value="1"/>
</dbReference>
<dbReference type="Gene3D" id="3.40.250.10">
    <property type="entry name" value="Rhodanese-like domain"/>
    <property type="match status" value="2"/>
</dbReference>
<dbReference type="GO" id="GO:0016740">
    <property type="term" value="F:transferase activity"/>
    <property type="evidence" value="ECO:0007669"/>
    <property type="project" value="UniProtKB-KW"/>
</dbReference>
<reference evidence="3 4" key="1">
    <citation type="submission" date="2016-10" db="EMBL/GenBank/DDBJ databases">
        <authorList>
            <person name="de Groot N.N."/>
        </authorList>
    </citation>
    <scope>NUCLEOTIDE SEQUENCE [LARGE SCALE GENOMIC DNA]</scope>
    <source>
        <strain evidence="3 4">KHGC13</strain>
    </source>
</reference>
<keyword evidence="3" id="KW-0670">Pyruvate</keyword>
<dbReference type="SMART" id="SM00635">
    <property type="entry name" value="BID_2"/>
    <property type="match status" value="2"/>
</dbReference>
<dbReference type="EMBL" id="FPBT01000011">
    <property type="protein sequence ID" value="SFU54863.1"/>
    <property type="molecule type" value="Genomic_DNA"/>
</dbReference>
<keyword evidence="3" id="KW-0808">Transferase</keyword>
<dbReference type="OrthoDB" id="9800872at2"/>
<dbReference type="Proteomes" id="UP000198817">
    <property type="component" value="Unassembled WGS sequence"/>
</dbReference>
<feature type="domain" description="Rhodanese" evidence="2">
    <location>
        <begin position="312"/>
        <end position="411"/>
    </location>
</feature>
<keyword evidence="1" id="KW-0732">Signal</keyword>
<keyword evidence="4" id="KW-1185">Reference proteome</keyword>
<feature type="domain" description="Rhodanese" evidence="2">
    <location>
        <begin position="204"/>
        <end position="302"/>
    </location>
</feature>
<proteinExistence type="predicted"/>